<proteinExistence type="predicted"/>
<evidence type="ECO:0000259" key="1">
    <source>
        <dbReference type="Pfam" id="PF01835"/>
    </source>
</evidence>
<dbReference type="EMBL" id="CCKQ01000847">
    <property type="protein sequence ID" value="CDW71945.1"/>
    <property type="molecule type" value="Genomic_DNA"/>
</dbReference>
<evidence type="ECO:0000313" key="2">
    <source>
        <dbReference type="EMBL" id="CDW71945.1"/>
    </source>
</evidence>
<gene>
    <name evidence="2" type="primary">Contig2915.g3117</name>
    <name evidence="2" type="ORF">STYLEM_896</name>
</gene>
<dbReference type="InParanoid" id="A0A077ZRI4"/>
<dbReference type="Pfam" id="PF01835">
    <property type="entry name" value="MG2"/>
    <property type="match status" value="1"/>
</dbReference>
<dbReference type="InterPro" id="IPR002890">
    <property type="entry name" value="MG2"/>
</dbReference>
<protein>
    <submittedName>
        <fullName evidence="2">Large extracellular alpha-helical protein</fullName>
    </submittedName>
</protein>
<name>A0A077ZRI4_STYLE</name>
<dbReference type="AlphaFoldDB" id="A0A077ZRI4"/>
<dbReference type="Proteomes" id="UP000039865">
    <property type="component" value="Unassembled WGS sequence"/>
</dbReference>
<organism evidence="2 3">
    <name type="scientific">Stylonychia lemnae</name>
    <name type="common">Ciliate</name>
    <dbReference type="NCBI Taxonomy" id="5949"/>
    <lineage>
        <taxon>Eukaryota</taxon>
        <taxon>Sar</taxon>
        <taxon>Alveolata</taxon>
        <taxon>Ciliophora</taxon>
        <taxon>Intramacronucleata</taxon>
        <taxon>Spirotrichea</taxon>
        <taxon>Stichotrichia</taxon>
        <taxon>Sporadotrichida</taxon>
        <taxon>Oxytrichidae</taxon>
        <taxon>Stylonychinae</taxon>
        <taxon>Stylonychia</taxon>
    </lineage>
</organism>
<sequence>MYFTIFKKILIGSIALTILLLGILSIVNDNSKFLGSEEYLGNQNLLKQQNFISKQEVDQISSQLKNNGDSIELPQKLQIGAKKPTAINYDYSWLKSQVSSLQSQIISTYQSRVDAHINTDKVIYRPNDVIFIEVLFLESFNKTPIALSAKDTYFSYYYVTVDITDPSGTVLLSSSQQVQNSTVAVNFKVPQKAVGGEYSISVYSYSLARTTKIFRVRDYPRDELVITSLTSLDSYKPGQTIDGKINVQQANGEAFESDSLPTFEYSLDFSSPTQQLVEVRNQALSKDGSGYFSIEIPTDCDINILPIAFKSTRSIHY</sequence>
<keyword evidence="3" id="KW-1185">Reference proteome</keyword>
<dbReference type="GO" id="GO:0004866">
    <property type="term" value="F:endopeptidase inhibitor activity"/>
    <property type="evidence" value="ECO:0007669"/>
    <property type="project" value="InterPro"/>
</dbReference>
<reference evidence="2 3" key="1">
    <citation type="submission" date="2014-06" db="EMBL/GenBank/DDBJ databases">
        <authorList>
            <person name="Swart Estienne"/>
        </authorList>
    </citation>
    <scope>NUCLEOTIDE SEQUENCE [LARGE SCALE GENOMIC DNA]</scope>
    <source>
        <strain evidence="2 3">130c</strain>
    </source>
</reference>
<dbReference type="Gene3D" id="2.60.40.1930">
    <property type="match status" value="1"/>
</dbReference>
<accession>A0A077ZRI4</accession>
<feature type="domain" description="Macroglobulin" evidence="1">
    <location>
        <begin position="115"/>
        <end position="216"/>
    </location>
</feature>
<evidence type="ECO:0000313" key="3">
    <source>
        <dbReference type="Proteomes" id="UP000039865"/>
    </source>
</evidence>